<feature type="transmembrane region" description="Helical" evidence="14">
    <location>
        <begin position="201"/>
        <end position="219"/>
    </location>
</feature>
<feature type="transmembrane region" description="Helical" evidence="14">
    <location>
        <begin position="78"/>
        <end position="97"/>
    </location>
</feature>
<keyword evidence="10 14" id="KW-0472">Membrane</keyword>
<keyword evidence="4 12" id="KW-0812">Transmembrane</keyword>
<evidence type="ECO:0000256" key="9">
    <source>
        <dbReference type="ARBA" id="ARBA00023098"/>
    </source>
</evidence>
<dbReference type="PRINTS" id="PR00075">
    <property type="entry name" value="FACDDSATRASE"/>
</dbReference>
<dbReference type="PANTHER" id="PTHR11351">
    <property type="entry name" value="ACYL-COA DESATURASE"/>
    <property type="match status" value="1"/>
</dbReference>
<evidence type="ECO:0000256" key="6">
    <source>
        <dbReference type="ARBA" id="ARBA00022989"/>
    </source>
</evidence>
<feature type="region of interest" description="Disordered" evidence="13">
    <location>
        <begin position="1"/>
        <end position="32"/>
    </location>
</feature>
<comment type="caution">
    <text evidence="16">The sequence shown here is derived from an EMBL/GenBank/DDBJ whole genome shotgun (WGS) entry which is preliminary data.</text>
</comment>
<keyword evidence="3 12" id="KW-0444">Lipid biosynthesis</keyword>
<evidence type="ECO:0000256" key="14">
    <source>
        <dbReference type="SAM" id="Phobius"/>
    </source>
</evidence>
<evidence type="ECO:0000256" key="7">
    <source>
        <dbReference type="ARBA" id="ARBA00023002"/>
    </source>
</evidence>
<comment type="subcellular location">
    <subcellularLocation>
        <location evidence="1">Membrane</location>
        <topology evidence="1">Multi-pass membrane protein</topology>
    </subcellularLocation>
</comment>
<feature type="transmembrane region" description="Helical" evidence="14">
    <location>
        <begin position="53"/>
        <end position="71"/>
    </location>
</feature>
<keyword evidence="6 14" id="KW-1133">Transmembrane helix</keyword>
<proteinExistence type="inferred from homology"/>
<keyword evidence="17" id="KW-1185">Reference proteome</keyword>
<feature type="transmembrane region" description="Helical" evidence="14">
    <location>
        <begin position="225"/>
        <end position="244"/>
    </location>
</feature>
<dbReference type="CDD" id="cd03505">
    <property type="entry name" value="Delta9-FADS-like"/>
    <property type="match status" value="1"/>
</dbReference>
<comment type="cofactor">
    <cofactor evidence="12">
        <name>Fe(2+)</name>
        <dbReference type="ChEBI" id="CHEBI:29033"/>
    </cofactor>
</comment>
<gene>
    <name evidence="16" type="ORF">NQ317_008405</name>
</gene>
<name>A0ABQ9K468_9CUCU</name>
<evidence type="ECO:0000256" key="13">
    <source>
        <dbReference type="SAM" id="MobiDB-lite"/>
    </source>
</evidence>
<comment type="similarity">
    <text evidence="2 12">Belongs to the fatty acid desaturase type 1 family.</text>
</comment>
<keyword evidence="8" id="KW-0408">Iron</keyword>
<evidence type="ECO:0000256" key="12">
    <source>
        <dbReference type="RuleBase" id="RU000581"/>
    </source>
</evidence>
<organism evidence="16 17">
    <name type="scientific">Molorchus minor</name>
    <dbReference type="NCBI Taxonomy" id="1323400"/>
    <lineage>
        <taxon>Eukaryota</taxon>
        <taxon>Metazoa</taxon>
        <taxon>Ecdysozoa</taxon>
        <taxon>Arthropoda</taxon>
        <taxon>Hexapoda</taxon>
        <taxon>Insecta</taxon>
        <taxon>Pterygota</taxon>
        <taxon>Neoptera</taxon>
        <taxon>Endopterygota</taxon>
        <taxon>Coleoptera</taxon>
        <taxon>Polyphaga</taxon>
        <taxon>Cucujiformia</taxon>
        <taxon>Chrysomeloidea</taxon>
        <taxon>Cerambycidae</taxon>
        <taxon>Lamiinae</taxon>
        <taxon>Monochamini</taxon>
        <taxon>Molorchus</taxon>
    </lineage>
</organism>
<dbReference type="Proteomes" id="UP001162164">
    <property type="component" value="Unassembled WGS sequence"/>
</dbReference>
<evidence type="ECO:0000256" key="1">
    <source>
        <dbReference type="ARBA" id="ARBA00004141"/>
    </source>
</evidence>
<dbReference type="InterPro" id="IPR015876">
    <property type="entry name" value="Acyl-CoA_DS"/>
</dbReference>
<protein>
    <recommendedName>
        <fullName evidence="15">Fatty acid desaturase domain-containing protein</fullName>
    </recommendedName>
</protein>
<dbReference type="EMBL" id="JAPWTJ010000016">
    <property type="protein sequence ID" value="KAJ8985371.1"/>
    <property type="molecule type" value="Genomic_DNA"/>
</dbReference>
<evidence type="ECO:0000256" key="2">
    <source>
        <dbReference type="ARBA" id="ARBA00009295"/>
    </source>
</evidence>
<evidence type="ECO:0000313" key="16">
    <source>
        <dbReference type="EMBL" id="KAJ8985371.1"/>
    </source>
</evidence>
<evidence type="ECO:0000256" key="3">
    <source>
        <dbReference type="ARBA" id="ARBA00022516"/>
    </source>
</evidence>
<evidence type="ECO:0000256" key="11">
    <source>
        <dbReference type="ARBA" id="ARBA00023160"/>
    </source>
</evidence>
<keyword evidence="9" id="KW-0443">Lipid metabolism</keyword>
<keyword evidence="11 12" id="KW-0275">Fatty acid biosynthesis</keyword>
<evidence type="ECO:0000256" key="8">
    <source>
        <dbReference type="ARBA" id="ARBA00023004"/>
    </source>
</evidence>
<dbReference type="PANTHER" id="PTHR11351:SF92">
    <property type="entry name" value="ACYL-COA DESATURASE 2-LIKE PROTEIN"/>
    <property type="match status" value="1"/>
</dbReference>
<feature type="domain" description="Fatty acid desaturase" evidence="15">
    <location>
        <begin position="80"/>
        <end position="285"/>
    </location>
</feature>
<reference evidence="16" key="1">
    <citation type="journal article" date="2023" name="Insect Mol. Biol.">
        <title>Genome sequencing provides insights into the evolution of gene families encoding plant cell wall-degrading enzymes in longhorned beetles.</title>
        <authorList>
            <person name="Shin N.R."/>
            <person name="Okamura Y."/>
            <person name="Kirsch R."/>
            <person name="Pauchet Y."/>
        </authorList>
    </citation>
    <scope>NUCLEOTIDE SEQUENCE</scope>
    <source>
        <strain evidence="16">MMC_N1</strain>
    </source>
</reference>
<evidence type="ECO:0000313" key="17">
    <source>
        <dbReference type="Proteomes" id="UP001162164"/>
    </source>
</evidence>
<evidence type="ECO:0000256" key="10">
    <source>
        <dbReference type="ARBA" id="ARBA00023136"/>
    </source>
</evidence>
<evidence type="ECO:0000259" key="15">
    <source>
        <dbReference type="Pfam" id="PF00487"/>
    </source>
</evidence>
<accession>A0ABQ9K468</accession>
<comment type="domain">
    <text evidence="12">The histidine box domains are involved in binding the catalytic metal ions.</text>
</comment>
<feature type="transmembrane region" description="Helical" evidence="14">
    <location>
        <begin position="109"/>
        <end position="131"/>
    </location>
</feature>
<keyword evidence="7 12" id="KW-0560">Oxidoreductase</keyword>
<keyword evidence="5" id="KW-0276">Fatty acid metabolism</keyword>
<evidence type="ECO:0000256" key="4">
    <source>
        <dbReference type="ARBA" id="ARBA00022692"/>
    </source>
</evidence>
<sequence>MSQTMTAADQKSPKPKSAAPETKGGDRTSALGKLPSDIGTDYSFKRKIVWKNAIGFLILHLAALYGQYLCFYCHKATVLWATVVAFIGAEGITIGAHRLYSHKTFKAKFPLRLALVILQTMAGQNCLYIWVRDHRQHHKFSDTDADPHNAHRGFFFSHIGWLMSRKHPAVIEKGKDYRYVGFGGRSAGDVPEEVSWYYKPLYTFFAILLPISIPIYFWNETLTNAFFVAYIWRYIIALNATWCVNSYAHLWGTKPYDQFILPVESHFVAFISVGEGWHNYHHAFPWDYRAAELGSKYCFTTFMIDFFAYLGQAYDLKSAPYNLIKNKALRTGDGSHFVFKNKKTKSPEDKLMDGSYLVDPEDEKAYNVGSSLVERSKKILPEVGQRAMTVQG</sequence>
<dbReference type="InterPro" id="IPR005804">
    <property type="entry name" value="FA_desaturase_dom"/>
</dbReference>
<dbReference type="Pfam" id="PF00487">
    <property type="entry name" value="FA_desaturase"/>
    <property type="match status" value="1"/>
</dbReference>
<evidence type="ECO:0000256" key="5">
    <source>
        <dbReference type="ARBA" id="ARBA00022832"/>
    </source>
</evidence>